<dbReference type="AlphaFoldDB" id="A0A840MNA8"/>
<evidence type="ECO:0000313" key="2">
    <source>
        <dbReference type="Proteomes" id="UP000575898"/>
    </source>
</evidence>
<dbReference type="Proteomes" id="UP000575898">
    <property type="component" value="Unassembled WGS sequence"/>
</dbReference>
<accession>A0A840MNA8</accession>
<gene>
    <name evidence="1" type="ORF">HNQ59_001517</name>
</gene>
<protein>
    <recommendedName>
        <fullName evidence="3">Tryptophan synthase subunit beta like protein</fullName>
    </recommendedName>
</protein>
<dbReference type="RefSeq" id="WP_184037159.1">
    <property type="nucleotide sequence ID" value="NZ_JACHHY010000007.1"/>
</dbReference>
<name>A0A840MNA8_9PROT</name>
<organism evidence="1 2">
    <name type="scientific">Chitinivorax tropicus</name>
    <dbReference type="NCBI Taxonomy" id="714531"/>
    <lineage>
        <taxon>Bacteria</taxon>
        <taxon>Pseudomonadati</taxon>
        <taxon>Pseudomonadota</taxon>
        <taxon>Betaproteobacteria</taxon>
        <taxon>Chitinivorax</taxon>
    </lineage>
</organism>
<dbReference type="EMBL" id="JACHHY010000007">
    <property type="protein sequence ID" value="MBB5018232.1"/>
    <property type="molecule type" value="Genomic_DNA"/>
</dbReference>
<sequence length="107" mass="12159">MPYIARDADGHILSVSRLMDDRHIEFASPHDSTLLAFLSNAEEDRGFSSLDSDLIRVIEDLIDVLIDKNVLRLTDLPHEAQKKLLARKSLRSKMRGEFKLLGDDDVL</sequence>
<evidence type="ECO:0000313" key="1">
    <source>
        <dbReference type="EMBL" id="MBB5018232.1"/>
    </source>
</evidence>
<proteinExistence type="predicted"/>
<reference evidence="1 2" key="1">
    <citation type="submission" date="2020-08" db="EMBL/GenBank/DDBJ databases">
        <title>Genomic Encyclopedia of Type Strains, Phase IV (KMG-IV): sequencing the most valuable type-strain genomes for metagenomic binning, comparative biology and taxonomic classification.</title>
        <authorList>
            <person name="Goeker M."/>
        </authorList>
    </citation>
    <scope>NUCLEOTIDE SEQUENCE [LARGE SCALE GENOMIC DNA]</scope>
    <source>
        <strain evidence="1 2">DSM 27165</strain>
    </source>
</reference>
<evidence type="ECO:0008006" key="3">
    <source>
        <dbReference type="Google" id="ProtNLM"/>
    </source>
</evidence>
<keyword evidence="2" id="KW-1185">Reference proteome</keyword>
<comment type="caution">
    <text evidence="1">The sequence shown here is derived from an EMBL/GenBank/DDBJ whole genome shotgun (WGS) entry which is preliminary data.</text>
</comment>